<organism evidence="2 3">
    <name type="scientific">Vitis vinifera</name>
    <name type="common">Grape</name>
    <dbReference type="NCBI Taxonomy" id="29760"/>
    <lineage>
        <taxon>Eukaryota</taxon>
        <taxon>Viridiplantae</taxon>
        <taxon>Streptophyta</taxon>
        <taxon>Embryophyta</taxon>
        <taxon>Tracheophyta</taxon>
        <taxon>Spermatophyta</taxon>
        <taxon>Magnoliopsida</taxon>
        <taxon>eudicotyledons</taxon>
        <taxon>Gunneridae</taxon>
        <taxon>Pentapetalae</taxon>
        <taxon>rosids</taxon>
        <taxon>Vitales</taxon>
        <taxon>Vitaceae</taxon>
        <taxon>Viteae</taxon>
        <taxon>Vitis</taxon>
    </lineage>
</organism>
<dbReference type="InterPro" id="IPR011990">
    <property type="entry name" value="TPR-like_helical_dom_sf"/>
</dbReference>
<evidence type="ECO:0000313" key="2">
    <source>
        <dbReference type="EMBL" id="RVW93828.1"/>
    </source>
</evidence>
<gene>
    <name evidence="2" type="primary">GTF3C3_1</name>
    <name evidence="2" type="ORF">CK203_028230</name>
</gene>
<reference evidence="2 3" key="1">
    <citation type="journal article" date="2018" name="PLoS Genet.">
        <title>Population sequencing reveals clonal diversity and ancestral inbreeding in the grapevine cultivar Chardonnay.</title>
        <authorList>
            <person name="Roach M.J."/>
            <person name="Johnson D.L."/>
            <person name="Bohlmann J."/>
            <person name="van Vuuren H.J."/>
            <person name="Jones S.J."/>
            <person name="Pretorius I.S."/>
            <person name="Schmidt S.A."/>
            <person name="Borneman A.R."/>
        </authorList>
    </citation>
    <scope>NUCLEOTIDE SEQUENCE [LARGE SCALE GENOMIC DNA]</scope>
    <source>
        <strain evidence="3">cv. Chardonnay</strain>
        <tissue evidence="2">Leaf</tissue>
    </source>
</reference>
<sequence length="284" mass="32509">MRSSKSSISESERLWRKLKFQEKGRVEPRIEEIRIFLSETTLNNPGYWDPKGWSPTTNLPRTEFFPHLLPRTEEQGNTGQARYCLSKAITADPEDISLRFHRASLYVELGEYQKAAESYEQISQLFPENVEAPKTGAKLYKKCGQVERSVSILEDYIKDHPTKADLSIVDMLAAVCMENNVHDRALQHIEHAQLLYCSGKDLPLHLTIKAGICHIHLGNIEKAEALFSVLQRETCDHAGLISEVADSFMSLELYDFALKYYLMLEGNVGRDNWSCIFWKDSHPS</sequence>
<dbReference type="InterPro" id="IPR019734">
    <property type="entry name" value="TPR_rpt"/>
</dbReference>
<dbReference type="EMBL" id="QGNW01000126">
    <property type="protein sequence ID" value="RVW93828.1"/>
    <property type="molecule type" value="Genomic_DNA"/>
</dbReference>
<accession>A0A438IAT2</accession>
<feature type="repeat" description="TPR" evidence="1">
    <location>
        <begin position="96"/>
        <end position="129"/>
    </location>
</feature>
<dbReference type="PANTHER" id="PTHR23082:SF0">
    <property type="entry name" value="GENERAL TRANSCRIPTION FACTOR 3C POLYPEPTIDE 3"/>
    <property type="match status" value="1"/>
</dbReference>
<dbReference type="GO" id="GO:0006383">
    <property type="term" value="P:transcription by RNA polymerase III"/>
    <property type="evidence" value="ECO:0007669"/>
    <property type="project" value="InterPro"/>
</dbReference>
<dbReference type="SUPFAM" id="SSF48452">
    <property type="entry name" value="TPR-like"/>
    <property type="match status" value="1"/>
</dbReference>
<dbReference type="Gene3D" id="1.25.40.10">
    <property type="entry name" value="Tetratricopeptide repeat domain"/>
    <property type="match status" value="1"/>
</dbReference>
<dbReference type="Pfam" id="PF14559">
    <property type="entry name" value="TPR_19"/>
    <property type="match status" value="1"/>
</dbReference>
<protein>
    <submittedName>
        <fullName evidence="2">General transcription factor 3C polypeptide 3</fullName>
    </submittedName>
</protein>
<dbReference type="Proteomes" id="UP000288805">
    <property type="component" value="Unassembled WGS sequence"/>
</dbReference>
<name>A0A438IAT2_VITVI</name>
<evidence type="ECO:0000256" key="1">
    <source>
        <dbReference type="PROSITE-ProRule" id="PRU00339"/>
    </source>
</evidence>
<dbReference type="SMART" id="SM00028">
    <property type="entry name" value="TPR"/>
    <property type="match status" value="1"/>
</dbReference>
<proteinExistence type="predicted"/>
<dbReference type="PANTHER" id="PTHR23082">
    <property type="entry name" value="TRANSCRIPTION INITIATION FACTOR IIIC TFIIIC , POLYPEPTIDE 3-RELATED"/>
    <property type="match status" value="1"/>
</dbReference>
<dbReference type="OrthoDB" id="9991317at2759"/>
<dbReference type="AlphaFoldDB" id="A0A438IAT2"/>
<evidence type="ECO:0000313" key="3">
    <source>
        <dbReference type="Proteomes" id="UP000288805"/>
    </source>
</evidence>
<comment type="caution">
    <text evidence="2">The sequence shown here is derived from an EMBL/GenBank/DDBJ whole genome shotgun (WGS) entry which is preliminary data.</text>
</comment>
<dbReference type="InterPro" id="IPR039340">
    <property type="entry name" value="Tfc4/TFIIIC-102/Sfc4"/>
</dbReference>
<dbReference type="PROSITE" id="PS50005">
    <property type="entry name" value="TPR"/>
    <property type="match status" value="1"/>
</dbReference>
<keyword evidence="1" id="KW-0802">TPR repeat</keyword>